<dbReference type="InterPro" id="IPR005149">
    <property type="entry name" value="Tscrpt_reg_PadR_N"/>
</dbReference>
<accession>A0ABN2ZA19</accession>
<gene>
    <name evidence="2" type="ORF">GCM10009727_35300</name>
</gene>
<dbReference type="PANTHER" id="PTHR43252:SF2">
    <property type="entry name" value="TRANSCRIPTION REGULATOR, PADR-LIKE FAMILY"/>
    <property type="match status" value="1"/>
</dbReference>
<dbReference type="SUPFAM" id="SSF46785">
    <property type="entry name" value="Winged helix' DNA-binding domain"/>
    <property type="match status" value="1"/>
</dbReference>
<evidence type="ECO:0000313" key="2">
    <source>
        <dbReference type="EMBL" id="GAA2139093.1"/>
    </source>
</evidence>
<dbReference type="InterPro" id="IPR036390">
    <property type="entry name" value="WH_DNA-bd_sf"/>
</dbReference>
<sequence length="191" mass="21523">MKLELPLLGLLAMRRMSGYEIKKWLDSEGQFLGLDRHPSQIYRELNRMQVDGLIEFDVENGRGGGPDAKVYRLTAAGGGRLRRRIGSAYDPPKRFQAPEFTCRLLFTSMLDAPRALALVRQELEFRVGQVARNRGRDRGVPAGLEPGVDAGRLRFVGEELHRHGMAAVDTWIDWLRRMEAAMGADGWEDAS</sequence>
<name>A0ABN2ZA19_9ACTN</name>
<evidence type="ECO:0000259" key="1">
    <source>
        <dbReference type="Pfam" id="PF03551"/>
    </source>
</evidence>
<evidence type="ECO:0000313" key="3">
    <source>
        <dbReference type="Proteomes" id="UP001501020"/>
    </source>
</evidence>
<feature type="domain" description="Transcription regulator PadR N-terminal" evidence="1">
    <location>
        <begin position="7"/>
        <end position="82"/>
    </location>
</feature>
<keyword evidence="3" id="KW-1185">Reference proteome</keyword>
<dbReference type="EMBL" id="BAAAMR010000028">
    <property type="protein sequence ID" value="GAA2139093.1"/>
    <property type="molecule type" value="Genomic_DNA"/>
</dbReference>
<dbReference type="Gene3D" id="1.10.10.10">
    <property type="entry name" value="Winged helix-like DNA-binding domain superfamily/Winged helix DNA-binding domain"/>
    <property type="match status" value="1"/>
</dbReference>
<organism evidence="2 3">
    <name type="scientific">Actinomadura napierensis</name>
    <dbReference type="NCBI Taxonomy" id="267854"/>
    <lineage>
        <taxon>Bacteria</taxon>
        <taxon>Bacillati</taxon>
        <taxon>Actinomycetota</taxon>
        <taxon>Actinomycetes</taxon>
        <taxon>Streptosporangiales</taxon>
        <taxon>Thermomonosporaceae</taxon>
        <taxon>Actinomadura</taxon>
    </lineage>
</organism>
<proteinExistence type="predicted"/>
<dbReference type="RefSeq" id="WP_344267813.1">
    <property type="nucleotide sequence ID" value="NZ_BAAAMR010000028.1"/>
</dbReference>
<dbReference type="Proteomes" id="UP001501020">
    <property type="component" value="Unassembled WGS sequence"/>
</dbReference>
<dbReference type="PANTHER" id="PTHR43252">
    <property type="entry name" value="TRANSCRIPTIONAL REGULATOR YQJI"/>
    <property type="match status" value="1"/>
</dbReference>
<comment type="caution">
    <text evidence="2">The sequence shown here is derived from an EMBL/GenBank/DDBJ whole genome shotgun (WGS) entry which is preliminary data.</text>
</comment>
<dbReference type="Pfam" id="PF03551">
    <property type="entry name" value="PadR"/>
    <property type="match status" value="1"/>
</dbReference>
<protein>
    <recommendedName>
        <fullName evidence="1">Transcription regulator PadR N-terminal domain-containing protein</fullName>
    </recommendedName>
</protein>
<dbReference type="InterPro" id="IPR036388">
    <property type="entry name" value="WH-like_DNA-bd_sf"/>
</dbReference>
<reference evidence="2 3" key="1">
    <citation type="journal article" date="2019" name="Int. J. Syst. Evol. Microbiol.">
        <title>The Global Catalogue of Microorganisms (GCM) 10K type strain sequencing project: providing services to taxonomists for standard genome sequencing and annotation.</title>
        <authorList>
            <consortium name="The Broad Institute Genomics Platform"/>
            <consortium name="The Broad Institute Genome Sequencing Center for Infectious Disease"/>
            <person name="Wu L."/>
            <person name="Ma J."/>
        </authorList>
    </citation>
    <scope>NUCLEOTIDE SEQUENCE [LARGE SCALE GENOMIC DNA]</scope>
    <source>
        <strain evidence="2 3">JCM 13850</strain>
    </source>
</reference>